<comment type="caution">
    <text evidence="6">The sequence shown here is derived from an EMBL/GenBank/DDBJ whole genome shotgun (WGS) entry which is preliminary data.</text>
</comment>
<dbReference type="EMBL" id="JBHUGS010000002">
    <property type="protein sequence ID" value="MFD1951334.1"/>
    <property type="molecule type" value="Genomic_DNA"/>
</dbReference>
<organism evidence="6 7">
    <name type="scientific">Sphingomonas arantia</name>
    <dbReference type="NCBI Taxonomy" id="1460676"/>
    <lineage>
        <taxon>Bacteria</taxon>
        <taxon>Pseudomonadati</taxon>
        <taxon>Pseudomonadota</taxon>
        <taxon>Alphaproteobacteria</taxon>
        <taxon>Sphingomonadales</taxon>
        <taxon>Sphingomonadaceae</taxon>
        <taxon>Sphingomonas</taxon>
    </lineage>
</organism>
<keyword evidence="1 5" id="KW-0662">Pyridine nucleotide biosynthesis</keyword>
<dbReference type="InterPro" id="IPR010111">
    <property type="entry name" value="Kynureninase"/>
</dbReference>
<accession>A0ABW4U152</accession>
<dbReference type="RefSeq" id="WP_380929910.1">
    <property type="nucleotide sequence ID" value="NZ_JBHUGS010000002.1"/>
</dbReference>
<evidence type="ECO:0000313" key="6">
    <source>
        <dbReference type="EMBL" id="MFD1951334.1"/>
    </source>
</evidence>
<comment type="function">
    <text evidence="5">Catalyzes the cleavage of L-kynurenine (L-Kyn) and L-3-hydroxykynurenine (L-3OHKyn) into anthranilic acid (AA) and 3-hydroxyanthranilic acid (3-OHAA), respectively.</text>
</comment>
<dbReference type="Pfam" id="PF22580">
    <property type="entry name" value="KYNU_C"/>
    <property type="match status" value="1"/>
</dbReference>
<gene>
    <name evidence="6" type="primary">kynU</name>
    <name evidence="6" type="ORF">ACFSGX_11220</name>
</gene>
<evidence type="ECO:0000256" key="4">
    <source>
        <dbReference type="NCBIfam" id="TIGR01814"/>
    </source>
</evidence>
<protein>
    <recommendedName>
        <fullName evidence="4 5">Kynureninase</fullName>
        <ecNumber evidence="4 5">3.7.1.3</ecNumber>
    </recommendedName>
</protein>
<reference evidence="7" key="1">
    <citation type="journal article" date="2019" name="Int. J. Syst. Evol. Microbiol.">
        <title>The Global Catalogue of Microorganisms (GCM) 10K type strain sequencing project: providing services to taxonomists for standard genome sequencing and annotation.</title>
        <authorList>
            <consortium name="The Broad Institute Genomics Platform"/>
            <consortium name="The Broad Institute Genome Sequencing Center for Infectious Disease"/>
            <person name="Wu L."/>
            <person name="Ma J."/>
        </authorList>
    </citation>
    <scope>NUCLEOTIDE SEQUENCE [LARGE SCALE GENOMIC DNA]</scope>
    <source>
        <strain evidence="7">CGMCC 1.12702</strain>
    </source>
</reference>
<dbReference type="InterPro" id="IPR015422">
    <property type="entry name" value="PyrdxlP-dep_Trfase_small"/>
</dbReference>
<dbReference type="Gene3D" id="3.40.640.10">
    <property type="entry name" value="Type I PLP-dependent aspartate aminotransferase-like (Major domain)"/>
    <property type="match status" value="1"/>
</dbReference>
<dbReference type="GO" id="GO:0030429">
    <property type="term" value="F:kynureninase activity"/>
    <property type="evidence" value="ECO:0007669"/>
    <property type="project" value="UniProtKB-EC"/>
</dbReference>
<dbReference type="Proteomes" id="UP001597400">
    <property type="component" value="Unassembled WGS sequence"/>
</dbReference>
<sequence>MSLPRSLAEAVAVDAKSPLQPFRARFALPEGVIYLDGNSLGALPVQTVARTADVVTREWGERLIRSWNEADWIGAPQRIGAKIADIVGAAPGSVIVADSTSVNLFKLIVAGMRAQPGRTEILTEPGNFPTDLHIAEGVASLLPGVTVRTVDAADIAGAIGPRTAIVLLTHVHYKHGARHDMAALSAAARAAGALSVWDLSHSVGAVPVALDADGADMAVGCGYKYLNGGPGAPAFLYVCEALQARLDSPITGWMGHADPFAFGDGYAPAAGVSRFLAGTPSVIAMLALESGVDLFRDAPREALFARGAALFDLFVARMAMLLPELVCVTPRAAGARGSHVSFRHADAFPIMQALIERGVIGDYRAPDILRFGLTPLYVGLADVWRAVDVLAEVVGSGIWREPRFSVRGVVT</sequence>
<keyword evidence="2 5" id="KW-0378">Hydrolase</keyword>
<evidence type="ECO:0000256" key="2">
    <source>
        <dbReference type="ARBA" id="ARBA00022801"/>
    </source>
</evidence>
<dbReference type="PANTHER" id="PTHR14084:SF0">
    <property type="entry name" value="KYNURENINASE"/>
    <property type="match status" value="1"/>
</dbReference>
<dbReference type="NCBIfam" id="TIGR01814">
    <property type="entry name" value="kynureninase"/>
    <property type="match status" value="1"/>
</dbReference>
<evidence type="ECO:0000256" key="3">
    <source>
        <dbReference type="ARBA" id="ARBA00022898"/>
    </source>
</evidence>
<evidence type="ECO:0000313" key="7">
    <source>
        <dbReference type="Proteomes" id="UP001597400"/>
    </source>
</evidence>
<name>A0ABW4U152_9SPHN</name>
<comment type="catalytic activity">
    <reaction evidence="5">
        <text>3-hydroxy-L-kynurenine + H2O = 3-hydroxyanthranilate + L-alanine + H(+)</text>
        <dbReference type="Rhea" id="RHEA:25143"/>
        <dbReference type="ChEBI" id="CHEBI:15377"/>
        <dbReference type="ChEBI" id="CHEBI:15378"/>
        <dbReference type="ChEBI" id="CHEBI:36559"/>
        <dbReference type="ChEBI" id="CHEBI:57972"/>
        <dbReference type="ChEBI" id="CHEBI:58125"/>
        <dbReference type="EC" id="3.7.1.3"/>
    </reaction>
</comment>
<dbReference type="PIRSF" id="PIRSF038800">
    <property type="entry name" value="KYNU"/>
    <property type="match status" value="1"/>
</dbReference>
<dbReference type="Gene3D" id="3.90.1150.10">
    <property type="entry name" value="Aspartate Aminotransferase, domain 1"/>
    <property type="match status" value="1"/>
</dbReference>
<keyword evidence="7" id="KW-1185">Reference proteome</keyword>
<comment type="cofactor">
    <cofactor evidence="5">
        <name>pyridoxal 5'-phosphate</name>
        <dbReference type="ChEBI" id="CHEBI:597326"/>
    </cofactor>
</comment>
<dbReference type="SUPFAM" id="SSF53383">
    <property type="entry name" value="PLP-dependent transferases"/>
    <property type="match status" value="1"/>
</dbReference>
<comment type="similarity">
    <text evidence="5">Belongs to the kynureninase family.</text>
</comment>
<proteinExistence type="inferred from homology"/>
<dbReference type="PANTHER" id="PTHR14084">
    <property type="entry name" value="KYNURENINASE"/>
    <property type="match status" value="1"/>
</dbReference>
<comment type="pathway">
    <text evidence="5">Cofactor biosynthesis; NAD(+) biosynthesis; quinolinate from L-kynurenine: step 2/3.</text>
</comment>
<evidence type="ECO:0000256" key="5">
    <source>
        <dbReference type="PIRNR" id="PIRNR038800"/>
    </source>
</evidence>
<dbReference type="InterPro" id="IPR015421">
    <property type="entry name" value="PyrdxlP-dep_Trfase_major"/>
</dbReference>
<keyword evidence="3 5" id="KW-0663">Pyridoxal phosphate</keyword>
<dbReference type="InterPro" id="IPR015424">
    <property type="entry name" value="PyrdxlP-dep_Trfase"/>
</dbReference>
<comment type="catalytic activity">
    <reaction evidence="5">
        <text>L-kynurenine + H2O = anthranilate + L-alanine + H(+)</text>
        <dbReference type="Rhea" id="RHEA:16813"/>
        <dbReference type="ChEBI" id="CHEBI:15377"/>
        <dbReference type="ChEBI" id="CHEBI:15378"/>
        <dbReference type="ChEBI" id="CHEBI:16567"/>
        <dbReference type="ChEBI" id="CHEBI:57959"/>
        <dbReference type="ChEBI" id="CHEBI:57972"/>
        <dbReference type="EC" id="3.7.1.3"/>
    </reaction>
</comment>
<dbReference type="EC" id="3.7.1.3" evidence="4 5"/>
<comment type="pathway">
    <text evidence="5">Amino-acid degradation; L-kynurenine degradation; L-alanine and anthranilate from L-kynurenine: step 1/1.</text>
</comment>
<evidence type="ECO:0000256" key="1">
    <source>
        <dbReference type="ARBA" id="ARBA00022642"/>
    </source>
</evidence>
<comment type="subunit">
    <text evidence="5">Homodimer.</text>
</comment>